<name>A0A8K0T609_9HYPO</name>
<feature type="domain" description="F-box" evidence="1">
    <location>
        <begin position="61"/>
        <end position="93"/>
    </location>
</feature>
<reference evidence="2" key="1">
    <citation type="journal article" date="2021" name="Nat. Commun.">
        <title>Genetic determinants of endophytism in the Arabidopsis root mycobiome.</title>
        <authorList>
            <person name="Mesny F."/>
            <person name="Miyauchi S."/>
            <person name="Thiergart T."/>
            <person name="Pickel B."/>
            <person name="Atanasova L."/>
            <person name="Karlsson M."/>
            <person name="Huettel B."/>
            <person name="Barry K.W."/>
            <person name="Haridas S."/>
            <person name="Chen C."/>
            <person name="Bauer D."/>
            <person name="Andreopoulos W."/>
            <person name="Pangilinan J."/>
            <person name="LaButti K."/>
            <person name="Riley R."/>
            <person name="Lipzen A."/>
            <person name="Clum A."/>
            <person name="Drula E."/>
            <person name="Henrissat B."/>
            <person name="Kohler A."/>
            <person name="Grigoriev I.V."/>
            <person name="Martin F.M."/>
            <person name="Hacquard S."/>
        </authorList>
    </citation>
    <scope>NUCLEOTIDE SEQUENCE</scope>
    <source>
        <strain evidence="2">MPI-CAGE-CH-0235</strain>
    </source>
</reference>
<comment type="caution">
    <text evidence="2">The sequence shown here is derived from an EMBL/GenBank/DDBJ whole genome shotgun (WGS) entry which is preliminary data.</text>
</comment>
<dbReference type="Proteomes" id="UP000813444">
    <property type="component" value="Unassembled WGS sequence"/>
</dbReference>
<evidence type="ECO:0000313" key="2">
    <source>
        <dbReference type="EMBL" id="KAH7328027.1"/>
    </source>
</evidence>
<keyword evidence="3" id="KW-1185">Reference proteome</keyword>
<dbReference type="InterPro" id="IPR001810">
    <property type="entry name" value="F-box_dom"/>
</dbReference>
<sequence length="414" mass="45741">MVLVPLIDTLQEEREGDIPSFVASDTLASLLILYTYILNMGQISSSLGLEPAAACSSSSPFTNLPADVLLLISDHLDTPSALSLSLTSRGAHAFLLHALLRTRTVSPQDKHDLLLLLERDPANSSLFYCPPCRALHSFSRAPGHGSGLALPSKCPATQDRFSPVGNTAWDMTYARARLALNAHLYGAARGIPLSALCAEHTCVRDAVSVHCTTAARVLDDELFLHRRYTLTVRAADVARFRRSTGPRDFRLCEHTSFFANSSPHRQYVPELHRRPWTGGDGLVPCENAPGSCGVCLMDYDVSITPSADASSWAVVIRAYHQLGDCRTPDDWKWARFTESSAPQSVGFPDRPNRRGSYYYPGMVRRTWLDDDFAQQDRPMASEETAVSTRLPAWCWRYVLTPLLAMGYGKVILKD</sequence>
<accession>A0A8K0T609</accession>
<dbReference type="InterPro" id="IPR036047">
    <property type="entry name" value="F-box-like_dom_sf"/>
</dbReference>
<dbReference type="Pfam" id="PF00646">
    <property type="entry name" value="F-box"/>
    <property type="match status" value="1"/>
</dbReference>
<dbReference type="SUPFAM" id="SSF81383">
    <property type="entry name" value="F-box domain"/>
    <property type="match status" value="1"/>
</dbReference>
<dbReference type="AlphaFoldDB" id="A0A8K0T609"/>
<organism evidence="2 3">
    <name type="scientific">Stachybotrys elegans</name>
    <dbReference type="NCBI Taxonomy" id="80388"/>
    <lineage>
        <taxon>Eukaryota</taxon>
        <taxon>Fungi</taxon>
        <taxon>Dikarya</taxon>
        <taxon>Ascomycota</taxon>
        <taxon>Pezizomycotina</taxon>
        <taxon>Sordariomycetes</taxon>
        <taxon>Hypocreomycetidae</taxon>
        <taxon>Hypocreales</taxon>
        <taxon>Stachybotryaceae</taxon>
        <taxon>Stachybotrys</taxon>
    </lineage>
</organism>
<dbReference type="EMBL" id="JAGPNK010000001">
    <property type="protein sequence ID" value="KAH7328027.1"/>
    <property type="molecule type" value="Genomic_DNA"/>
</dbReference>
<gene>
    <name evidence="2" type="ORF">B0I35DRAFT_416357</name>
</gene>
<evidence type="ECO:0000313" key="3">
    <source>
        <dbReference type="Proteomes" id="UP000813444"/>
    </source>
</evidence>
<evidence type="ECO:0000259" key="1">
    <source>
        <dbReference type="Pfam" id="PF00646"/>
    </source>
</evidence>
<protein>
    <recommendedName>
        <fullName evidence="1">F-box domain-containing protein</fullName>
    </recommendedName>
</protein>
<proteinExistence type="predicted"/>
<dbReference type="OrthoDB" id="3766406at2759"/>